<comment type="caution">
    <text evidence="2">The sequence shown here is derived from an EMBL/GenBank/DDBJ whole genome shotgun (WGS) entry which is preliminary data.</text>
</comment>
<gene>
    <name evidence="2" type="ORF">PHLCEN_2v3428</name>
</gene>
<reference evidence="2 3" key="1">
    <citation type="submission" date="2018-02" db="EMBL/GenBank/DDBJ databases">
        <title>Genome sequence of the basidiomycete white-rot fungus Phlebia centrifuga.</title>
        <authorList>
            <person name="Granchi Z."/>
            <person name="Peng M."/>
            <person name="de Vries R.P."/>
            <person name="Hilden K."/>
            <person name="Makela M.R."/>
            <person name="Grigoriev I."/>
            <person name="Riley R."/>
        </authorList>
    </citation>
    <scope>NUCLEOTIDE SEQUENCE [LARGE SCALE GENOMIC DNA]</scope>
    <source>
        <strain evidence="2 3">FBCC195</strain>
    </source>
</reference>
<name>A0A2R6QIS3_9APHY</name>
<accession>A0A2R6QIS3</accession>
<feature type="region of interest" description="Disordered" evidence="1">
    <location>
        <begin position="29"/>
        <end position="53"/>
    </location>
</feature>
<dbReference type="OrthoDB" id="341482at2759"/>
<sequence length="223" mass="25237">MPRRRFTDEEWLWLENIWSSREVRELVAKNAKRDKAPEGRGKRGRQQKHEDGGLKAAASYIHTEFVKVFDTPHVDELEADFVTRRKALKLQGFSAQRTIGETEEAFQARQPHLFKQLYNWCVSHSPNKATRSQSFKLADIFKEPPSKHATAYSLFLEGHSSKPAGIVSAEGSKCDIGAWSAKARAAFDALCAEEKQMLQKLAEQENTVDVTGDEEVSEVMRAS</sequence>
<dbReference type="AlphaFoldDB" id="A0A2R6QIS3"/>
<protein>
    <submittedName>
        <fullName evidence="2">Uncharacterized protein</fullName>
    </submittedName>
</protein>
<evidence type="ECO:0000256" key="1">
    <source>
        <dbReference type="SAM" id="MobiDB-lite"/>
    </source>
</evidence>
<dbReference type="Proteomes" id="UP000186601">
    <property type="component" value="Unassembled WGS sequence"/>
</dbReference>
<evidence type="ECO:0000313" key="3">
    <source>
        <dbReference type="Proteomes" id="UP000186601"/>
    </source>
</evidence>
<keyword evidence="3" id="KW-1185">Reference proteome</keyword>
<dbReference type="EMBL" id="MLYV02000330">
    <property type="protein sequence ID" value="PSS08887.1"/>
    <property type="molecule type" value="Genomic_DNA"/>
</dbReference>
<proteinExistence type="predicted"/>
<organism evidence="2 3">
    <name type="scientific">Hermanssonia centrifuga</name>
    <dbReference type="NCBI Taxonomy" id="98765"/>
    <lineage>
        <taxon>Eukaryota</taxon>
        <taxon>Fungi</taxon>
        <taxon>Dikarya</taxon>
        <taxon>Basidiomycota</taxon>
        <taxon>Agaricomycotina</taxon>
        <taxon>Agaricomycetes</taxon>
        <taxon>Polyporales</taxon>
        <taxon>Meruliaceae</taxon>
        <taxon>Hermanssonia</taxon>
    </lineage>
</organism>
<evidence type="ECO:0000313" key="2">
    <source>
        <dbReference type="EMBL" id="PSS08887.1"/>
    </source>
</evidence>